<dbReference type="InterPro" id="IPR056154">
    <property type="entry name" value="Beta-prop_IFT140_1st"/>
</dbReference>
<dbReference type="Pfam" id="PF24760">
    <property type="entry name" value="TPR_IF140_C"/>
    <property type="match status" value="1"/>
</dbReference>
<comment type="subcellular location">
    <subcellularLocation>
        <location evidence="1">Cell projection</location>
        <location evidence="1">Cilium</location>
    </subcellularLocation>
</comment>
<keyword evidence="11" id="KW-1185">Reference proteome</keyword>
<dbReference type="Pfam" id="PF23385">
    <property type="entry name" value="Beta-prop_IFT140_2nd"/>
    <property type="match status" value="2"/>
</dbReference>
<dbReference type="GO" id="GO:0030991">
    <property type="term" value="C:intraciliary transport particle A"/>
    <property type="evidence" value="ECO:0007669"/>
    <property type="project" value="TreeGrafter"/>
</dbReference>
<dbReference type="Pfam" id="PF24762">
    <property type="entry name" value="TPR_IF140-IFT172"/>
    <property type="match status" value="1"/>
</dbReference>
<evidence type="ECO:0000259" key="9">
    <source>
        <dbReference type="Pfam" id="PF24760"/>
    </source>
</evidence>
<name>A0A3Q0KRP5_SCHMA</name>
<keyword evidence="3" id="KW-0677">Repeat</keyword>
<evidence type="ECO:0000256" key="4">
    <source>
        <dbReference type="ARBA" id="ARBA00023069"/>
    </source>
</evidence>
<reference evidence="12" key="2">
    <citation type="submission" date="2018-12" db="UniProtKB">
        <authorList>
            <consortium name="WormBaseParasite"/>
        </authorList>
    </citation>
    <scope>IDENTIFICATION</scope>
    <source>
        <strain evidence="12">Puerto Rican</strain>
    </source>
</reference>
<evidence type="ECO:0000256" key="5">
    <source>
        <dbReference type="ARBA" id="ARBA00023273"/>
    </source>
</evidence>
<protein>
    <submittedName>
        <fullName evidence="12">WD repeat-containing protein WRAP73</fullName>
    </submittedName>
</protein>
<keyword evidence="2" id="KW-0853">WD repeat</keyword>
<feature type="domain" description="IF140/IFT172/WDR19 TPR" evidence="10">
    <location>
        <begin position="1130"/>
        <end position="1617"/>
    </location>
</feature>
<feature type="domain" description="IF140 C-terminal TPR" evidence="9">
    <location>
        <begin position="1625"/>
        <end position="1757"/>
    </location>
</feature>
<sequence>MSVFLSEKLGIFTGKIIDIKWHPRILILAIASHVGKQSGEVVISALKVPNYEDATITRPCIPTCISWHPYESILLVGWNNGCTTVCYFSDHNVFDMDYKLEGSVISLVWTLDGQSVFVTDDKASVCVFRWLKNGDIGTKPIFTLNVNTNISCAIMLSIKNSDEINSYVTFAPLNSSSSEGNIFADSAVTETPYRSSSSLKFLSSEFYLFGCCDGRIMYIKYDRSRENDISVSQANKLACCEGYILNILSHKSTNTLLAVTEKGLLYHYHVKLDSGISVKEVTKMKLALTMCNQPSVTWAGETTLVMALGETNVRLWDTERADNYTLAPNMIIPESGKNDLKVINVSYSEAYCILAASFNNGMVEFWQYCTELESPKYLSHVQRSNLTSSQNLCNYIDDCGLFSSTNTLVERTPETSWHPQPSTLWLNEEDELFSVSEDLKSHSHLLAWDCQQEKLAITLVPHQSKEKPYESQSTHTKSSVYILQRQSPQTHFYGYGCAVVQTGPRSLAVFTAISEKHVNKTNLSSSENVSTINNITENKTGNINMIKDENSANCRGSFITKSKQLENRKDINQNSTGFISQDNYSLCEHEIQVEDQIKAVYCTQEHVAYWNGHHIFVYKQSSRGYITHLNSFSCKFKLVGMHQYNLFTIEPYKLQVRNLEGCVKQLINFTEIEGSITVTAQCGTYMACLTDQNKVRVFDLSKREIKSTNTSKSLTQLVLYQLFNSIAQNPSISNYSTTSIQENIKLLHHSNNQLINELNISWISMNKSGNSIAFTIEILLNGELCNLLWFNSVESSSLLTKIQTDKMNDKVMPRTITGIVNKDVKLLKKWIPDPNIYIYHLDEDKLKCFNFFEILSNSINDIPETINNPESDNHSVNLNLIRLNSKNLIQKRWPKHHYWDQYESRMLVVEAAPISPDHPILKSKLNVLEKVNNEHTGINYITDNDTDQHTTVDNRSSSKRKSKVSTSIVSLFVSPDRNDTIIQGSFLMSFHHSALIGVEVPFIYFSVRWDINRLILNEQYRNRSEKITSDRRIINKIDCISTITNNYINDLDLNISLHREDEELNNNDNINIQSRKKSMISEVNDGDELATQNRVHYIDRCVMQNFIGLEDSDEKTREAMLNFGYYLALGEMDSAFRAMKLIKSPIVWQNMTKMCVTTCRLDVARVCLGKINNPMGSKMLREFKSKEPELEAQAGELALQIGMTDEAEQLFIQCNRWDLVIRLHQSLGNWSKALITAEQHNRMLLRGIHYAYAKELESVGDIQQAIEHYIQSGTHCFEVPRMLQNNSKLLESFVNQQNDQNIKSWWAKKLEAQGRLEEAKIYYSSSKDYLSLVRVLCCLGEESEAETICNETDDPGACHHLGNHLKLKGCIDQAIRLFTRAKAYSSAIRLCKEHNRNDHLFSLAQLGRSDDMLESAKHLENYPDYIDKAILLYHKAGKINQAIELAINTKQFDALQSIISSLNDEQLNPIMIKQCSEFFIQNNQFDRAVEILAAGKQYCEAIQLCYEHYIPITENLIEKLTPISNNLSNNEKSILLNQLGELCLIQEQYYLACKKFTQSGNHLLAMKALIKSGDTNKIIYFTNISKQKEIYIMAANYLQTLNDWHSNINIIRHIIQFYTRGQAMESLAAFYEACAHNEIEESGNYEKALDALTEAYKVLVKLSSSTTNDDNNQTNECHLKKRLTQIKKKTILCKEFIEIQKLFSTNPIDAMQRCHTLLENIGQDDVLKPGDIYSLIIRELVMEEKYKDAYICLNEMKERIGDNVIFRYLDQEILEKIYKTLNLTSIEYKCTLDETRNENDASDSPLYEGNEVDGNVSDETNDY</sequence>
<dbReference type="PANTHER" id="PTHR15722:SF7">
    <property type="entry name" value="INTRAFLAGELLAR TRANSPORT PROTEIN 140 HOMOLOG"/>
    <property type="match status" value="1"/>
</dbReference>
<dbReference type="GO" id="GO:0036064">
    <property type="term" value="C:ciliary basal body"/>
    <property type="evidence" value="ECO:0007669"/>
    <property type="project" value="TreeGrafter"/>
</dbReference>
<evidence type="ECO:0000259" key="10">
    <source>
        <dbReference type="Pfam" id="PF24762"/>
    </source>
</evidence>
<evidence type="ECO:0000256" key="2">
    <source>
        <dbReference type="ARBA" id="ARBA00022574"/>
    </source>
</evidence>
<evidence type="ECO:0000256" key="1">
    <source>
        <dbReference type="ARBA" id="ARBA00004138"/>
    </source>
</evidence>
<proteinExistence type="predicted"/>
<keyword evidence="4" id="KW-0969">Cilium</keyword>
<dbReference type="InterPro" id="IPR011990">
    <property type="entry name" value="TPR-like_helical_dom_sf"/>
</dbReference>
<dbReference type="Pfam" id="PF23383">
    <property type="entry name" value="Beta-prop_IFT140_1st"/>
    <property type="match status" value="1"/>
</dbReference>
<feature type="domain" description="IFT140 first beta-propeller" evidence="7">
    <location>
        <begin position="14"/>
        <end position="401"/>
    </location>
</feature>
<evidence type="ECO:0000259" key="8">
    <source>
        <dbReference type="Pfam" id="PF23385"/>
    </source>
</evidence>
<dbReference type="InterPro" id="IPR056168">
    <property type="entry name" value="TPR_IF140/IFT172/WDR19"/>
</dbReference>
<dbReference type="GO" id="GO:0035721">
    <property type="term" value="P:intraciliary retrograde transport"/>
    <property type="evidence" value="ECO:0007669"/>
    <property type="project" value="TreeGrafter"/>
</dbReference>
<feature type="region of interest" description="Disordered" evidence="6">
    <location>
        <begin position="1796"/>
        <end position="1823"/>
    </location>
</feature>
<dbReference type="SUPFAM" id="SSF50998">
    <property type="entry name" value="Quinoprotein alcohol dehydrogenase-like"/>
    <property type="match status" value="1"/>
</dbReference>
<dbReference type="Gene3D" id="1.25.40.470">
    <property type="match status" value="2"/>
</dbReference>
<dbReference type="PANTHER" id="PTHR15722">
    <property type="entry name" value="IFT140/172-RELATED"/>
    <property type="match status" value="1"/>
</dbReference>
<dbReference type="WBParaSite" id="Smp_163250.1">
    <property type="protein sequence ID" value="Smp_163250.1"/>
    <property type="gene ID" value="Smp_163250"/>
</dbReference>
<feature type="domain" description="IFT140 second beta-propeller" evidence="8">
    <location>
        <begin position="588"/>
        <end position="743"/>
    </location>
</feature>
<dbReference type="InterPro" id="IPR056156">
    <property type="entry name" value="TPR_IF140_C"/>
</dbReference>
<dbReference type="InterPro" id="IPR015943">
    <property type="entry name" value="WD40/YVTN_repeat-like_dom_sf"/>
</dbReference>
<dbReference type="AlphaFoldDB" id="A0A3Q0KRP5"/>
<feature type="domain" description="IFT140 second beta-propeller" evidence="8">
    <location>
        <begin position="831"/>
        <end position="1006"/>
    </location>
</feature>
<dbReference type="Gene3D" id="2.130.10.10">
    <property type="entry name" value="YVTN repeat-like/Quinoprotein amine dehydrogenase"/>
    <property type="match status" value="1"/>
</dbReference>
<dbReference type="GO" id="GO:0005930">
    <property type="term" value="C:axoneme"/>
    <property type="evidence" value="ECO:0007669"/>
    <property type="project" value="TreeGrafter"/>
</dbReference>
<reference evidence="11" key="1">
    <citation type="journal article" date="2012" name="PLoS Negl. Trop. Dis.">
        <title>A systematically improved high quality genome and transcriptome of the human blood fluke Schistosoma mansoni.</title>
        <authorList>
            <person name="Protasio A.V."/>
            <person name="Tsai I.J."/>
            <person name="Babbage A."/>
            <person name="Nichol S."/>
            <person name="Hunt M."/>
            <person name="Aslett M.A."/>
            <person name="De Silva N."/>
            <person name="Velarde G.S."/>
            <person name="Anderson T.J."/>
            <person name="Clark R.C."/>
            <person name="Davidson C."/>
            <person name="Dillon G.P."/>
            <person name="Holroyd N.E."/>
            <person name="LoVerde P.T."/>
            <person name="Lloyd C."/>
            <person name="McQuillan J."/>
            <person name="Oliveira G."/>
            <person name="Otto T.D."/>
            <person name="Parker-Manuel S.J."/>
            <person name="Quail M.A."/>
            <person name="Wilson R.A."/>
            <person name="Zerlotini A."/>
            <person name="Dunne D.W."/>
            <person name="Berriman M."/>
        </authorList>
    </citation>
    <scope>NUCLEOTIDE SEQUENCE [LARGE SCALE GENOMIC DNA]</scope>
    <source>
        <strain evidence="11">Puerto Rican</strain>
    </source>
</reference>
<accession>A0A3Q0KRP5</accession>
<dbReference type="STRING" id="6183.A0A3Q0KRP5"/>
<dbReference type="InParanoid" id="A0A3Q0KRP5"/>
<evidence type="ECO:0000313" key="12">
    <source>
        <dbReference type="WBParaSite" id="Smp_163250.1"/>
    </source>
</evidence>
<evidence type="ECO:0000256" key="3">
    <source>
        <dbReference type="ARBA" id="ARBA00022737"/>
    </source>
</evidence>
<dbReference type="Proteomes" id="UP000008854">
    <property type="component" value="Unassembled WGS sequence"/>
</dbReference>
<evidence type="ECO:0000259" key="7">
    <source>
        <dbReference type="Pfam" id="PF23383"/>
    </source>
</evidence>
<keyword evidence="5" id="KW-0966">Cell projection</keyword>
<dbReference type="InterPro" id="IPR056155">
    <property type="entry name" value="Beta-prop_IFT140_2nd"/>
</dbReference>
<evidence type="ECO:0000256" key="6">
    <source>
        <dbReference type="SAM" id="MobiDB-lite"/>
    </source>
</evidence>
<dbReference type="InterPro" id="IPR011047">
    <property type="entry name" value="Quinoprotein_ADH-like_sf"/>
</dbReference>
<dbReference type="SUPFAM" id="SSF48452">
    <property type="entry name" value="TPR-like"/>
    <property type="match status" value="1"/>
</dbReference>
<evidence type="ECO:0000313" key="11">
    <source>
        <dbReference type="Proteomes" id="UP000008854"/>
    </source>
</evidence>
<dbReference type="FunCoup" id="A0A3Q0KRP5">
    <property type="interactions" value="620"/>
</dbReference>
<organism evidence="11 12">
    <name type="scientific">Schistosoma mansoni</name>
    <name type="common">Blood fluke</name>
    <dbReference type="NCBI Taxonomy" id="6183"/>
    <lineage>
        <taxon>Eukaryota</taxon>
        <taxon>Metazoa</taxon>
        <taxon>Spiralia</taxon>
        <taxon>Lophotrochozoa</taxon>
        <taxon>Platyhelminthes</taxon>
        <taxon>Trematoda</taxon>
        <taxon>Digenea</taxon>
        <taxon>Strigeidida</taxon>
        <taxon>Schistosomatoidea</taxon>
        <taxon>Schistosomatidae</taxon>
        <taxon>Schistosoma</taxon>
    </lineage>
</organism>